<sequence length="82" mass="8599">MKYLYDALNFSIGVSLMAVTSFAALQTTLQRQSPNTIVVDGSGTGGSLLTMALFALGCFFVAHSLFSALDKAGWTSDSPASE</sequence>
<dbReference type="RefSeq" id="WP_273740339.1">
    <property type="nucleotide sequence ID" value="NZ_JAQIVI010000380.1"/>
</dbReference>
<proteinExistence type="predicted"/>
<keyword evidence="3" id="KW-1185">Reference proteome</keyword>
<evidence type="ECO:0000256" key="1">
    <source>
        <dbReference type="SAM" id="Phobius"/>
    </source>
</evidence>
<organism evidence="2 3">
    <name type="scientific">Natrinema soli</name>
    <dbReference type="NCBI Taxonomy" id="1930624"/>
    <lineage>
        <taxon>Archaea</taxon>
        <taxon>Methanobacteriati</taxon>
        <taxon>Methanobacteriota</taxon>
        <taxon>Stenosarchaea group</taxon>
        <taxon>Halobacteria</taxon>
        <taxon>Halobacteriales</taxon>
        <taxon>Natrialbaceae</taxon>
        <taxon>Natrinema</taxon>
    </lineage>
</organism>
<dbReference type="EMBL" id="JBHSWV010000380">
    <property type="protein sequence ID" value="MFC6767453.1"/>
    <property type="molecule type" value="Genomic_DNA"/>
</dbReference>
<keyword evidence="1" id="KW-1133">Transmembrane helix</keyword>
<protein>
    <submittedName>
        <fullName evidence="2">Uncharacterized protein</fullName>
    </submittedName>
</protein>
<reference evidence="2 3" key="1">
    <citation type="journal article" date="2019" name="Int. J. Syst. Evol. Microbiol.">
        <title>The Global Catalogue of Microorganisms (GCM) 10K type strain sequencing project: providing services to taxonomists for standard genome sequencing and annotation.</title>
        <authorList>
            <consortium name="The Broad Institute Genomics Platform"/>
            <consortium name="The Broad Institute Genome Sequencing Center for Infectious Disease"/>
            <person name="Wu L."/>
            <person name="Ma J."/>
        </authorList>
    </citation>
    <scope>NUCLEOTIDE SEQUENCE [LARGE SCALE GENOMIC DNA]</scope>
    <source>
        <strain evidence="2 3">LMG 29247</strain>
    </source>
</reference>
<keyword evidence="1" id="KW-0472">Membrane</keyword>
<evidence type="ECO:0000313" key="2">
    <source>
        <dbReference type="EMBL" id="MFC6767453.1"/>
    </source>
</evidence>
<feature type="transmembrane region" description="Helical" evidence="1">
    <location>
        <begin position="45"/>
        <end position="66"/>
    </location>
</feature>
<dbReference type="AlphaFoldDB" id="A0ABD5SR25"/>
<gene>
    <name evidence="2" type="ORF">ACFQE6_21425</name>
</gene>
<evidence type="ECO:0000313" key="3">
    <source>
        <dbReference type="Proteomes" id="UP001596383"/>
    </source>
</evidence>
<feature type="transmembrane region" description="Helical" evidence="1">
    <location>
        <begin position="7"/>
        <end position="25"/>
    </location>
</feature>
<accession>A0ABD5SR25</accession>
<name>A0ABD5SR25_9EURY</name>
<dbReference type="Proteomes" id="UP001596383">
    <property type="component" value="Unassembled WGS sequence"/>
</dbReference>
<keyword evidence="1" id="KW-0812">Transmembrane</keyword>
<comment type="caution">
    <text evidence="2">The sequence shown here is derived from an EMBL/GenBank/DDBJ whole genome shotgun (WGS) entry which is preliminary data.</text>
</comment>